<name>A0A1A5ZU24_9TREE</name>
<dbReference type="Pfam" id="PF07690">
    <property type="entry name" value="MFS_1"/>
    <property type="match status" value="1"/>
</dbReference>
<gene>
    <name evidence="5" type="ORF">I303_08695</name>
    <name evidence="6" type="ORF">I303_106662</name>
</gene>
<dbReference type="InterPro" id="IPR011701">
    <property type="entry name" value="MFS"/>
</dbReference>
<feature type="transmembrane region" description="Helical" evidence="3">
    <location>
        <begin position="263"/>
        <end position="282"/>
    </location>
</feature>
<feature type="transmembrane region" description="Helical" evidence="3">
    <location>
        <begin position="366"/>
        <end position="387"/>
    </location>
</feature>
<evidence type="ECO:0000259" key="4">
    <source>
        <dbReference type="PROSITE" id="PS50850"/>
    </source>
</evidence>
<sequence>MAREPGNPFTGASPALVDLIGTLGVSLMTVFGPYTTAWAKVFSPRLVIAIGGLLFGVACILASFGTALWHFELTQGVLLGIGTCLAYMPAVTVAPTWYDRRRGLAMGIIMAGTGVGGVVWAPVTTSLIDHLGYRNALRVSGGITGALIIVASIPIKWDPTTKIRLERESAQRRRRNEGLYRSLFVNIKLLDMEVAKSRVFVVQIIGTFLQAAAYYTPVFFFSAYARSIGFSTTAGANFIALSNATNAIGKIVIGLIADRYGRWNTLFIVTFFSGISTFGLWLSSTLINDQWTSQALFITYTALYGIFASPYVSLFPAGLVDLFGPANFANVNGALYVARGFATLMGTPVAGALIREAGESLSPRAYWRPSVFVGALLLGSAGPVFYLGRFSRKRAQAVR</sequence>
<feature type="transmembrane region" description="Helical" evidence="3">
    <location>
        <begin position="302"/>
        <end position="324"/>
    </location>
</feature>
<dbReference type="RefSeq" id="XP_018259151.1">
    <property type="nucleotide sequence ID" value="XM_018411950.1"/>
</dbReference>
<dbReference type="PANTHER" id="PTHR11360">
    <property type="entry name" value="MONOCARBOXYLATE TRANSPORTER"/>
    <property type="match status" value="1"/>
</dbReference>
<feature type="transmembrane region" description="Helical" evidence="3">
    <location>
        <begin position="199"/>
        <end position="224"/>
    </location>
</feature>
<feature type="transmembrane region" description="Helical" evidence="3">
    <location>
        <begin position="236"/>
        <end position="256"/>
    </location>
</feature>
<feature type="transmembrane region" description="Helical" evidence="3">
    <location>
        <begin position="336"/>
        <end position="354"/>
    </location>
</feature>
<keyword evidence="7" id="KW-1185">Reference proteome</keyword>
<dbReference type="AlphaFoldDB" id="A0A1A5ZU24"/>
<feature type="transmembrane region" description="Helical" evidence="3">
    <location>
        <begin position="135"/>
        <end position="155"/>
    </location>
</feature>
<keyword evidence="3" id="KW-1133">Transmembrane helix</keyword>
<dbReference type="Proteomes" id="UP000078595">
    <property type="component" value="Chromosome 8"/>
</dbReference>
<dbReference type="SUPFAM" id="SSF103473">
    <property type="entry name" value="MFS general substrate transporter"/>
    <property type="match status" value="1"/>
</dbReference>
<feature type="transmembrane region" description="Helical" evidence="3">
    <location>
        <begin position="12"/>
        <end position="34"/>
    </location>
</feature>
<dbReference type="KEGG" id="kdj:28972394"/>
<keyword evidence="3" id="KW-0472">Membrane</keyword>
<dbReference type="GeneID" id="28972394"/>
<dbReference type="InterPro" id="IPR036259">
    <property type="entry name" value="MFS_trans_sf"/>
</dbReference>
<dbReference type="VEuPathDB" id="FungiDB:I303_08695"/>
<protein>
    <recommendedName>
        <fullName evidence="4">Major facilitator superfamily (MFS) profile domain-containing protein</fullName>
    </recommendedName>
</protein>
<feature type="domain" description="Major facilitator superfamily (MFS) profile" evidence="4">
    <location>
        <begin position="1"/>
        <end position="392"/>
    </location>
</feature>
<dbReference type="EMBL" id="KI894038">
    <property type="protein sequence ID" value="OBR81309.1"/>
    <property type="molecule type" value="Genomic_DNA"/>
</dbReference>
<dbReference type="GO" id="GO:0016020">
    <property type="term" value="C:membrane"/>
    <property type="evidence" value="ECO:0007669"/>
    <property type="project" value="UniProtKB-SubCell"/>
</dbReference>
<evidence type="ECO:0000256" key="3">
    <source>
        <dbReference type="SAM" id="Phobius"/>
    </source>
</evidence>
<reference evidence="6" key="2">
    <citation type="submission" date="2013-07" db="EMBL/GenBank/DDBJ databases">
        <authorList>
            <consortium name="The Broad Institute Genome Sequencing Platform"/>
            <person name="Cuomo C."/>
            <person name="Litvintseva A."/>
            <person name="Chen Y."/>
            <person name="Heitman J."/>
            <person name="Sun S."/>
            <person name="Springer D."/>
            <person name="Dromer F."/>
            <person name="Young S.K."/>
            <person name="Zeng Q."/>
            <person name="Gargeya S."/>
            <person name="Fitzgerald M."/>
            <person name="Abouelleil A."/>
            <person name="Alvarado L."/>
            <person name="Berlin A.M."/>
            <person name="Chapman S.B."/>
            <person name="Dewar J."/>
            <person name="Goldberg J."/>
            <person name="Griggs A."/>
            <person name="Gujja S."/>
            <person name="Hansen M."/>
            <person name="Howarth C."/>
            <person name="Imamovic A."/>
            <person name="Larimer J."/>
            <person name="McCowan C."/>
            <person name="Murphy C."/>
            <person name="Pearson M."/>
            <person name="Priest M."/>
            <person name="Roberts A."/>
            <person name="Saif S."/>
            <person name="Shea T."/>
            <person name="Sykes S."/>
            <person name="Wortman J."/>
            <person name="Nusbaum C."/>
            <person name="Birren B."/>
        </authorList>
    </citation>
    <scope>NUCLEOTIDE SEQUENCE</scope>
    <source>
        <strain evidence="6">CBS 10117</strain>
    </source>
</reference>
<organism evidence="5">
    <name type="scientific">Kwoniella dejecticola CBS 10117</name>
    <dbReference type="NCBI Taxonomy" id="1296121"/>
    <lineage>
        <taxon>Eukaryota</taxon>
        <taxon>Fungi</taxon>
        <taxon>Dikarya</taxon>
        <taxon>Basidiomycota</taxon>
        <taxon>Agaricomycotina</taxon>
        <taxon>Tremellomycetes</taxon>
        <taxon>Tremellales</taxon>
        <taxon>Cryptococcaceae</taxon>
        <taxon>Kwoniella</taxon>
    </lineage>
</organism>
<dbReference type="InterPro" id="IPR020846">
    <property type="entry name" value="MFS_dom"/>
</dbReference>
<evidence type="ECO:0000256" key="2">
    <source>
        <dbReference type="ARBA" id="ARBA00006727"/>
    </source>
</evidence>
<dbReference type="PANTHER" id="PTHR11360:SF284">
    <property type="entry name" value="EG:103B4.3 PROTEIN-RELATED"/>
    <property type="match status" value="1"/>
</dbReference>
<dbReference type="GO" id="GO:0022857">
    <property type="term" value="F:transmembrane transporter activity"/>
    <property type="evidence" value="ECO:0007669"/>
    <property type="project" value="InterPro"/>
</dbReference>
<evidence type="ECO:0000313" key="5">
    <source>
        <dbReference type="EMBL" id="OBR81309.1"/>
    </source>
</evidence>
<dbReference type="Gene3D" id="1.20.1250.20">
    <property type="entry name" value="MFS general substrate transporter like domains"/>
    <property type="match status" value="2"/>
</dbReference>
<evidence type="ECO:0000313" key="6">
    <source>
        <dbReference type="EMBL" id="WWC64055.1"/>
    </source>
</evidence>
<comment type="similarity">
    <text evidence="2">Belongs to the major facilitator superfamily. Monocarboxylate porter (TC 2.A.1.13) family.</text>
</comment>
<reference evidence="5" key="1">
    <citation type="submission" date="2013-07" db="EMBL/GenBank/DDBJ databases">
        <title>The Genome Sequence of Cryptococcus dejecticola CBS10117.</title>
        <authorList>
            <consortium name="The Broad Institute Genome Sequencing Platform"/>
            <person name="Cuomo C."/>
            <person name="Litvintseva A."/>
            <person name="Chen Y."/>
            <person name="Heitman J."/>
            <person name="Sun S."/>
            <person name="Springer D."/>
            <person name="Dromer F."/>
            <person name="Young S.K."/>
            <person name="Zeng Q."/>
            <person name="Gargeya S."/>
            <person name="Fitzgerald M."/>
            <person name="Abouelleil A."/>
            <person name="Alvarado L."/>
            <person name="Berlin A.M."/>
            <person name="Chapman S.B."/>
            <person name="Dewar J."/>
            <person name="Goldberg J."/>
            <person name="Griggs A."/>
            <person name="Gujja S."/>
            <person name="Hansen M."/>
            <person name="Howarth C."/>
            <person name="Imamovic A."/>
            <person name="Larimer J."/>
            <person name="McCowan C."/>
            <person name="Murphy C."/>
            <person name="Pearson M."/>
            <person name="Priest M."/>
            <person name="Roberts A."/>
            <person name="Saif S."/>
            <person name="Shea T."/>
            <person name="Sykes S."/>
            <person name="Wortman J."/>
            <person name="Nusbaum C."/>
            <person name="Birren B."/>
        </authorList>
    </citation>
    <scope>NUCLEOTIDE SEQUENCE [LARGE SCALE GENOMIC DNA]</scope>
    <source>
        <strain evidence="5">CBS 10117</strain>
    </source>
</reference>
<dbReference type="InterPro" id="IPR050327">
    <property type="entry name" value="Proton-linked_MCT"/>
</dbReference>
<feature type="transmembrane region" description="Helical" evidence="3">
    <location>
        <begin position="104"/>
        <end position="123"/>
    </location>
</feature>
<feature type="transmembrane region" description="Helical" evidence="3">
    <location>
        <begin position="77"/>
        <end position="97"/>
    </location>
</feature>
<keyword evidence="3" id="KW-0812">Transmembrane</keyword>
<proteinExistence type="inferred from homology"/>
<accession>A0A1A5ZU24</accession>
<reference evidence="6" key="3">
    <citation type="submission" date="2024-02" db="EMBL/GenBank/DDBJ databases">
        <title>Comparative genomics of Cryptococcus and Kwoniella reveals pathogenesis evolution and contrasting modes of karyotype evolution via chromosome fusion or intercentromeric recombination.</title>
        <authorList>
            <person name="Coelho M.A."/>
            <person name="David-Palma M."/>
            <person name="Shea T."/>
            <person name="Bowers K."/>
            <person name="McGinley-Smith S."/>
            <person name="Mohammad A.W."/>
            <person name="Gnirke A."/>
            <person name="Yurkov A.M."/>
            <person name="Nowrousian M."/>
            <person name="Sun S."/>
            <person name="Cuomo C.A."/>
            <person name="Heitman J."/>
        </authorList>
    </citation>
    <scope>NUCLEOTIDE SEQUENCE</scope>
    <source>
        <strain evidence="6">CBS 10117</strain>
    </source>
</reference>
<dbReference type="EMBL" id="CP144537">
    <property type="protein sequence ID" value="WWC64055.1"/>
    <property type="molecule type" value="Genomic_DNA"/>
</dbReference>
<dbReference type="PROSITE" id="PS50850">
    <property type="entry name" value="MFS"/>
    <property type="match status" value="1"/>
</dbReference>
<comment type="subcellular location">
    <subcellularLocation>
        <location evidence="1">Membrane</location>
        <topology evidence="1">Multi-pass membrane protein</topology>
    </subcellularLocation>
</comment>
<feature type="transmembrane region" description="Helical" evidence="3">
    <location>
        <begin position="46"/>
        <end position="71"/>
    </location>
</feature>
<dbReference type="OrthoDB" id="2213137at2759"/>
<evidence type="ECO:0000313" key="7">
    <source>
        <dbReference type="Proteomes" id="UP000078595"/>
    </source>
</evidence>
<evidence type="ECO:0000256" key="1">
    <source>
        <dbReference type="ARBA" id="ARBA00004141"/>
    </source>
</evidence>